<organism evidence="11 12">
    <name type="scientific">Pan troglodytes</name>
    <name type="common">Chimpanzee</name>
    <dbReference type="NCBI Taxonomy" id="9598"/>
    <lineage>
        <taxon>Eukaryota</taxon>
        <taxon>Metazoa</taxon>
        <taxon>Chordata</taxon>
        <taxon>Craniata</taxon>
        <taxon>Vertebrata</taxon>
        <taxon>Euteleostomi</taxon>
        <taxon>Mammalia</taxon>
        <taxon>Eutheria</taxon>
        <taxon>Euarchontoglires</taxon>
        <taxon>Primates</taxon>
        <taxon>Haplorrhini</taxon>
        <taxon>Catarrhini</taxon>
        <taxon>Hominidae</taxon>
        <taxon>Pan</taxon>
    </lineage>
</organism>
<gene>
    <name evidence="11" type="ORF">CK820_G0044607</name>
</gene>
<dbReference type="GO" id="GO:0098609">
    <property type="term" value="P:cell-cell adhesion"/>
    <property type="evidence" value="ECO:0007669"/>
    <property type="project" value="InterPro"/>
</dbReference>
<dbReference type="InterPro" id="IPR039808">
    <property type="entry name" value="Cadherin"/>
</dbReference>
<keyword evidence="3 10" id="KW-0812">Transmembrane</keyword>
<keyword evidence="4" id="KW-0479">Metal-binding</keyword>
<evidence type="ECO:0000313" key="11">
    <source>
        <dbReference type="EMBL" id="PNI91013.1"/>
    </source>
</evidence>
<evidence type="ECO:0000313" key="12">
    <source>
        <dbReference type="Proteomes" id="UP000236370"/>
    </source>
</evidence>
<keyword evidence="10" id="KW-1133">Transmembrane helix</keyword>
<comment type="subcellular location">
    <subcellularLocation>
        <location evidence="1">Cell membrane</location>
        <topology evidence="1">Single-pass type I membrane protein</topology>
    </subcellularLocation>
</comment>
<dbReference type="AlphaFoldDB" id="A0A2J8Q412"/>
<evidence type="ECO:0000256" key="10">
    <source>
        <dbReference type="SAM" id="Phobius"/>
    </source>
</evidence>
<evidence type="ECO:0000256" key="2">
    <source>
        <dbReference type="ARBA" id="ARBA00022475"/>
    </source>
</evidence>
<proteinExistence type="predicted"/>
<name>A0A2J8Q412_PANTR</name>
<evidence type="ECO:0000256" key="8">
    <source>
        <dbReference type="ARBA" id="ARBA00023136"/>
    </source>
</evidence>
<evidence type="ECO:0000256" key="4">
    <source>
        <dbReference type="ARBA" id="ARBA00022723"/>
    </source>
</evidence>
<evidence type="ECO:0000256" key="7">
    <source>
        <dbReference type="ARBA" id="ARBA00022889"/>
    </source>
</evidence>
<evidence type="ECO:0000256" key="3">
    <source>
        <dbReference type="ARBA" id="ARBA00022692"/>
    </source>
</evidence>
<accession>A0A2J8Q412</accession>
<feature type="transmembrane region" description="Helical" evidence="10">
    <location>
        <begin position="14"/>
        <end position="36"/>
    </location>
</feature>
<evidence type="ECO:0000256" key="9">
    <source>
        <dbReference type="ARBA" id="ARBA00023180"/>
    </source>
</evidence>
<evidence type="ECO:0000256" key="1">
    <source>
        <dbReference type="ARBA" id="ARBA00004251"/>
    </source>
</evidence>
<reference evidence="11 12" key="1">
    <citation type="submission" date="2017-12" db="EMBL/GenBank/DDBJ databases">
        <title>High-resolution comparative analysis of great ape genomes.</title>
        <authorList>
            <person name="Pollen A."/>
            <person name="Hastie A."/>
            <person name="Hormozdiari F."/>
            <person name="Dougherty M."/>
            <person name="Liu R."/>
            <person name="Chaisson M."/>
            <person name="Hoppe E."/>
            <person name="Hill C."/>
            <person name="Pang A."/>
            <person name="Hillier L."/>
            <person name="Baker C."/>
            <person name="Armstrong J."/>
            <person name="Shendure J."/>
            <person name="Paten B."/>
            <person name="Wilson R."/>
            <person name="Chao H."/>
            <person name="Schneider V."/>
            <person name="Ventura M."/>
            <person name="Kronenberg Z."/>
            <person name="Murali S."/>
            <person name="Gordon D."/>
            <person name="Cantsilieris S."/>
            <person name="Munson K."/>
            <person name="Nelson B."/>
            <person name="Raja A."/>
            <person name="Underwood J."/>
            <person name="Diekhans M."/>
            <person name="Fiddes I."/>
            <person name="Haussler D."/>
            <person name="Eichler E."/>
        </authorList>
    </citation>
    <scope>NUCLEOTIDE SEQUENCE [LARGE SCALE GENOMIC DNA]</scope>
    <source>
        <strain evidence="11">Yerkes chimp pedigree #C0471</strain>
    </source>
</reference>
<keyword evidence="6" id="KW-0106">Calcium</keyword>
<dbReference type="EMBL" id="NBAG03000083">
    <property type="protein sequence ID" value="PNI91013.1"/>
    <property type="molecule type" value="Genomic_DNA"/>
</dbReference>
<keyword evidence="9" id="KW-0325">Glycoprotein</keyword>
<keyword evidence="2" id="KW-1003">Cell membrane</keyword>
<protein>
    <submittedName>
        <fullName evidence="11">CDH3 isoform 6</fullName>
    </submittedName>
</protein>
<keyword evidence="5" id="KW-0677">Repeat</keyword>
<dbReference type="PANTHER" id="PTHR24027:SF446">
    <property type="entry name" value="CADHERIN-3"/>
    <property type="match status" value="1"/>
</dbReference>
<feature type="non-terminal residue" evidence="11">
    <location>
        <position position="1"/>
    </location>
</feature>
<dbReference type="PANTHER" id="PTHR24027">
    <property type="entry name" value="CADHERIN-23"/>
    <property type="match status" value="1"/>
</dbReference>
<evidence type="ECO:0000256" key="6">
    <source>
        <dbReference type="ARBA" id="ARBA00022837"/>
    </source>
</evidence>
<comment type="caution">
    <text evidence="11">The sequence shown here is derived from an EMBL/GenBank/DDBJ whole genome shotgun (WGS) entry which is preliminary data.</text>
</comment>
<keyword evidence="7" id="KW-0130">Cell adhesion</keyword>
<sequence length="154" mass="17261">GHVETCPGPWKGGFILPVLGAVLALLFLLLVLLLLVRKKRKIKEPLLLPEDDTRDNVFYYGEEGGGEEDQDYDITQLHRGLEARPEVVLRNDVAPTIIPTPMYRPRPANPDEIGNFIIEVRHGRPVEGHPLFKPSTSHTGEQAWAWSLGSGFKF</sequence>
<evidence type="ECO:0000256" key="5">
    <source>
        <dbReference type="ARBA" id="ARBA00022737"/>
    </source>
</evidence>
<dbReference type="GO" id="GO:0046872">
    <property type="term" value="F:metal ion binding"/>
    <property type="evidence" value="ECO:0007669"/>
    <property type="project" value="UniProtKB-KW"/>
</dbReference>
<dbReference type="GO" id="GO:0005886">
    <property type="term" value="C:plasma membrane"/>
    <property type="evidence" value="ECO:0007669"/>
    <property type="project" value="UniProtKB-SubCell"/>
</dbReference>
<dbReference type="Proteomes" id="UP000236370">
    <property type="component" value="Unassembled WGS sequence"/>
</dbReference>
<keyword evidence="8 10" id="KW-0472">Membrane</keyword>